<proteinExistence type="predicted"/>
<protein>
    <submittedName>
        <fullName evidence="1">Uncharacterized protein</fullName>
    </submittedName>
</protein>
<dbReference type="SUPFAM" id="SSF52058">
    <property type="entry name" value="L domain-like"/>
    <property type="match status" value="1"/>
</dbReference>
<dbReference type="EMBL" id="BMAC01000215">
    <property type="protein sequence ID" value="GFP90314.1"/>
    <property type="molecule type" value="Genomic_DNA"/>
</dbReference>
<name>A0A830C1V7_9LAMI</name>
<dbReference type="InterPro" id="IPR032675">
    <property type="entry name" value="LRR_dom_sf"/>
</dbReference>
<evidence type="ECO:0000313" key="1">
    <source>
        <dbReference type="EMBL" id="GFP90314.1"/>
    </source>
</evidence>
<organism evidence="1 2">
    <name type="scientific">Phtheirospermum japonicum</name>
    <dbReference type="NCBI Taxonomy" id="374723"/>
    <lineage>
        <taxon>Eukaryota</taxon>
        <taxon>Viridiplantae</taxon>
        <taxon>Streptophyta</taxon>
        <taxon>Embryophyta</taxon>
        <taxon>Tracheophyta</taxon>
        <taxon>Spermatophyta</taxon>
        <taxon>Magnoliopsida</taxon>
        <taxon>eudicotyledons</taxon>
        <taxon>Gunneridae</taxon>
        <taxon>Pentapetalae</taxon>
        <taxon>asterids</taxon>
        <taxon>lamiids</taxon>
        <taxon>Lamiales</taxon>
        <taxon>Orobanchaceae</taxon>
        <taxon>Orobanchaceae incertae sedis</taxon>
        <taxon>Phtheirospermum</taxon>
    </lineage>
</organism>
<keyword evidence="2" id="KW-1185">Reference proteome</keyword>
<dbReference type="AlphaFoldDB" id="A0A830C1V7"/>
<evidence type="ECO:0000313" key="2">
    <source>
        <dbReference type="Proteomes" id="UP000653305"/>
    </source>
</evidence>
<dbReference type="Proteomes" id="UP000653305">
    <property type="component" value="Unassembled WGS sequence"/>
</dbReference>
<dbReference type="OrthoDB" id="913410at2759"/>
<comment type="caution">
    <text evidence="1">The sequence shown here is derived from an EMBL/GenBank/DDBJ whole genome shotgun (WGS) entry which is preliminary data.</text>
</comment>
<gene>
    <name evidence="1" type="ORF">PHJA_001175300</name>
</gene>
<reference evidence="1" key="1">
    <citation type="submission" date="2020-07" db="EMBL/GenBank/DDBJ databases">
        <title>Ethylene signaling mediates host invasion by parasitic plants.</title>
        <authorList>
            <person name="Yoshida S."/>
        </authorList>
    </citation>
    <scope>NUCLEOTIDE SEQUENCE</scope>
    <source>
        <strain evidence="1">Okayama</strain>
    </source>
</reference>
<dbReference type="Gene3D" id="3.80.10.10">
    <property type="entry name" value="Ribonuclease Inhibitor"/>
    <property type="match status" value="1"/>
</dbReference>
<accession>A0A830C1V7</accession>
<sequence>MPEWFGNLSSLETLHLWHCEKLRHLPSKQAMQRLSKLTYLWIYRCTLLISKERKRSNYNDDDNEFPQIFDSEWPKIPHIPEVVVDDRRISSDGH</sequence>